<keyword evidence="4" id="KW-0472">Membrane</keyword>
<gene>
    <name evidence="7" type="ORF">SDC9_48435</name>
</gene>
<dbReference type="Gene3D" id="2.60.40.1120">
    <property type="entry name" value="Carboxypeptidase-like, regulatory domain"/>
    <property type="match status" value="1"/>
</dbReference>
<dbReference type="SUPFAM" id="SSF49464">
    <property type="entry name" value="Carboxypeptidase regulatory domain-like"/>
    <property type="match status" value="1"/>
</dbReference>
<dbReference type="InterPro" id="IPR039426">
    <property type="entry name" value="TonB-dep_rcpt-like"/>
</dbReference>
<feature type="domain" description="TonB-dependent receptor plug" evidence="6">
    <location>
        <begin position="131"/>
        <end position="235"/>
    </location>
</feature>
<keyword evidence="5" id="KW-0998">Cell outer membrane</keyword>
<sequence length="800" mass="89731">MKKAYICFLTILISTFSFLPTLAEESAADYSIRGVVIDKFSREPVSFATVSVFQGTKFAITDSLGRFSIEGLPAGAYRLKVDLLGYNQFITEEMMLSIKGSFLNIELEEESVLLAAATVKPKANPFRRIPETPLSQRTIGVQEIERNPGANRDISRVVASLPGVANVVGGGFRNDILVRGGGPAENKYFLDGIEVPSINHFSTQGSSGGPVGIIDADFIREVDFYGGSFPVARGGAISSVLDFKLKEGDPLNNTYKFTVGASEAGFGSNGHLTKRTSYLASVRVSYLQFLFRAINLPFLPTFTDMQVKLKTRFDNKHELTFIALGGLDDMTLNDDTGGKESNEYILAYLPVIQQEVLTTGLVYRYYYGSNNLSLFLSQSYLNNRNTKYAGNDDSSEDNLSLKYRSVEQETKFRAENLVRFGDFRVITGVGLELPLYSNSTFQRIFLQNPVTVDYNSDLSFLKYAVFTNANYTSPDKRFTANLGIRFDGNSYSDKMANLFRQFSPRLSLSYELLSDFYLNAGVGRYYQLPPYTALGYRDLQGDLVNKELEYIGSDQISAGVDYRNSNGVQLAAELFYRNNFNGMWSVRDSIPVEGKGINYGVSGNEEITSTLKSRSYGVEFSARWFLADKFNLLGSLTIFRSEYNTPDNNWIARTWNNKRLLTLSAGYKFPKNYFAGVKYRYSGGAPYTPLDEYKSSLVNAWDASGRAYPNYALYNSQYLGIFNQLDIRVDKEFYFNKFALKVYLDVQNVTNFDYKSGDVLVSTGRIVNPEVPRGEQRYEMKRISLTEGTILPSIGITVEF</sequence>
<proteinExistence type="predicted"/>
<dbReference type="PANTHER" id="PTHR30069">
    <property type="entry name" value="TONB-DEPENDENT OUTER MEMBRANE RECEPTOR"/>
    <property type="match status" value="1"/>
</dbReference>
<evidence type="ECO:0000256" key="3">
    <source>
        <dbReference type="ARBA" id="ARBA00022692"/>
    </source>
</evidence>
<dbReference type="GO" id="GO:0009279">
    <property type="term" value="C:cell outer membrane"/>
    <property type="evidence" value="ECO:0007669"/>
    <property type="project" value="UniProtKB-SubCell"/>
</dbReference>
<evidence type="ECO:0000256" key="1">
    <source>
        <dbReference type="ARBA" id="ARBA00004571"/>
    </source>
</evidence>
<evidence type="ECO:0000256" key="5">
    <source>
        <dbReference type="ARBA" id="ARBA00023237"/>
    </source>
</evidence>
<dbReference type="Pfam" id="PF07715">
    <property type="entry name" value="Plug"/>
    <property type="match status" value="1"/>
</dbReference>
<evidence type="ECO:0000313" key="7">
    <source>
        <dbReference type="EMBL" id="MPM02190.1"/>
    </source>
</evidence>
<accession>A0A644WED3</accession>
<comment type="caution">
    <text evidence="7">The sequence shown here is derived from an EMBL/GenBank/DDBJ whole genome shotgun (WGS) entry which is preliminary data.</text>
</comment>
<dbReference type="AlphaFoldDB" id="A0A644WED3"/>
<dbReference type="InterPro" id="IPR036942">
    <property type="entry name" value="Beta-barrel_TonB_sf"/>
</dbReference>
<dbReference type="InterPro" id="IPR037066">
    <property type="entry name" value="Plug_dom_sf"/>
</dbReference>
<dbReference type="EMBL" id="VSSQ01000851">
    <property type="protein sequence ID" value="MPM02190.1"/>
    <property type="molecule type" value="Genomic_DNA"/>
</dbReference>
<evidence type="ECO:0000259" key="6">
    <source>
        <dbReference type="Pfam" id="PF07715"/>
    </source>
</evidence>
<dbReference type="SUPFAM" id="SSF56935">
    <property type="entry name" value="Porins"/>
    <property type="match status" value="1"/>
</dbReference>
<name>A0A644WED3_9ZZZZ</name>
<keyword evidence="3" id="KW-0812">Transmembrane</keyword>
<dbReference type="InterPro" id="IPR008969">
    <property type="entry name" value="CarboxyPept-like_regulatory"/>
</dbReference>
<evidence type="ECO:0000256" key="2">
    <source>
        <dbReference type="ARBA" id="ARBA00022448"/>
    </source>
</evidence>
<dbReference type="PANTHER" id="PTHR30069:SF57">
    <property type="entry name" value="TONB-DEPENDENT RECEPTOR"/>
    <property type="match status" value="1"/>
</dbReference>
<dbReference type="InterPro" id="IPR012910">
    <property type="entry name" value="Plug_dom"/>
</dbReference>
<reference evidence="7" key="1">
    <citation type="submission" date="2019-08" db="EMBL/GenBank/DDBJ databases">
        <authorList>
            <person name="Kucharzyk K."/>
            <person name="Murdoch R.W."/>
            <person name="Higgins S."/>
            <person name="Loffler F."/>
        </authorList>
    </citation>
    <scope>NUCLEOTIDE SEQUENCE</scope>
</reference>
<protein>
    <recommendedName>
        <fullName evidence="6">TonB-dependent receptor plug domain-containing protein</fullName>
    </recommendedName>
</protein>
<dbReference type="Gene3D" id="2.40.170.20">
    <property type="entry name" value="TonB-dependent receptor, beta-barrel domain"/>
    <property type="match status" value="1"/>
</dbReference>
<dbReference type="GO" id="GO:0015344">
    <property type="term" value="F:siderophore uptake transmembrane transporter activity"/>
    <property type="evidence" value="ECO:0007669"/>
    <property type="project" value="TreeGrafter"/>
</dbReference>
<keyword evidence="2" id="KW-0813">Transport</keyword>
<dbReference type="Pfam" id="PF13620">
    <property type="entry name" value="CarboxypepD_reg"/>
    <property type="match status" value="1"/>
</dbReference>
<dbReference type="GO" id="GO:0044718">
    <property type="term" value="P:siderophore transmembrane transport"/>
    <property type="evidence" value="ECO:0007669"/>
    <property type="project" value="TreeGrafter"/>
</dbReference>
<comment type="subcellular location">
    <subcellularLocation>
        <location evidence="1">Cell outer membrane</location>
        <topology evidence="1">Multi-pass membrane protein</topology>
    </subcellularLocation>
</comment>
<dbReference type="Gene3D" id="2.170.130.10">
    <property type="entry name" value="TonB-dependent receptor, plug domain"/>
    <property type="match status" value="1"/>
</dbReference>
<dbReference type="PROSITE" id="PS52016">
    <property type="entry name" value="TONB_DEPENDENT_REC_3"/>
    <property type="match status" value="1"/>
</dbReference>
<evidence type="ECO:0000256" key="4">
    <source>
        <dbReference type="ARBA" id="ARBA00023136"/>
    </source>
</evidence>
<organism evidence="7">
    <name type="scientific">bioreactor metagenome</name>
    <dbReference type="NCBI Taxonomy" id="1076179"/>
    <lineage>
        <taxon>unclassified sequences</taxon>
        <taxon>metagenomes</taxon>
        <taxon>ecological metagenomes</taxon>
    </lineage>
</organism>